<organism evidence="9 10">
    <name type="scientific">Planomonospora alba</name>
    <dbReference type="NCBI Taxonomy" id="161354"/>
    <lineage>
        <taxon>Bacteria</taxon>
        <taxon>Bacillati</taxon>
        <taxon>Actinomycetota</taxon>
        <taxon>Actinomycetes</taxon>
        <taxon>Streptosporangiales</taxon>
        <taxon>Streptosporangiaceae</taxon>
        <taxon>Planomonospora</taxon>
    </lineage>
</organism>
<dbReference type="InterPro" id="IPR013611">
    <property type="entry name" value="Transp-assoc_OB_typ2"/>
</dbReference>
<comment type="similarity">
    <text evidence="7">Belongs to the ABC transporter superfamily. Spermidine/putrescine importer (TC 3.A.1.11.1) family.</text>
</comment>
<dbReference type="Gene3D" id="2.40.50.100">
    <property type="match status" value="1"/>
</dbReference>
<name>A0ABP6MJQ5_9ACTN</name>
<dbReference type="RefSeq" id="WP_344854887.1">
    <property type="nucleotide sequence ID" value="NZ_BAAAUT010000002.1"/>
</dbReference>
<dbReference type="Proteomes" id="UP001500320">
    <property type="component" value="Unassembled WGS sequence"/>
</dbReference>
<dbReference type="EC" id="7.6.2.11" evidence="7"/>
<dbReference type="Gene3D" id="3.40.50.300">
    <property type="entry name" value="P-loop containing nucleotide triphosphate hydrolases"/>
    <property type="match status" value="1"/>
</dbReference>
<comment type="caution">
    <text evidence="9">The sequence shown here is derived from an EMBL/GenBank/DDBJ whole genome shotgun (WGS) entry which is preliminary data.</text>
</comment>
<dbReference type="SUPFAM" id="SSF52540">
    <property type="entry name" value="P-loop containing nucleoside triphosphate hydrolases"/>
    <property type="match status" value="1"/>
</dbReference>
<feature type="domain" description="ABC transporter" evidence="8">
    <location>
        <begin position="23"/>
        <end position="257"/>
    </location>
</feature>
<protein>
    <recommendedName>
        <fullName evidence="7">Spermidine/putrescine import ATP-binding protein PotA</fullName>
        <ecNumber evidence="7">7.6.2.11</ecNumber>
    </recommendedName>
</protein>
<accession>A0ABP6MJQ5</accession>
<sequence>MTETQAGTEAAAAASDAPQVPAIELDGVVKEYLAHGEVVQAVRGVDLTIAEGEFFSLLGPSGCGKTTTMRMVAGFEEPTRGSVRLHGRDVTGVPPNKRDVNMVFQSYALFPHMNVWENVAFGLKQKKVPAAEITRRVGEMLEIVDLAGREKRRPREMSGGQQQRVALARALVNRPRALLLDEPLGALDLKLRQAMQIELKRIQREVGITFVYVTHDQNEALTMSDRIAVMNDGRIEQLADPREIYERPATAFVAGFIGTSNLLRGTVERVEAGSAVLRLGEEGRILVAGAPHGAGDAIAVTVRPEKITISTEEPAGDVSAVRGTVCEVVYLGLYNSYAVSLADGAEVTVFQQNALDSTSTAERGDSVWLSWQPHHSYAIGS</sequence>
<dbReference type="PANTHER" id="PTHR42781:SF4">
    <property type="entry name" value="SPERMIDINE_PUTRESCINE IMPORT ATP-BINDING PROTEIN POTA"/>
    <property type="match status" value="1"/>
</dbReference>
<dbReference type="NCBIfam" id="TIGR01187">
    <property type="entry name" value="potA"/>
    <property type="match status" value="1"/>
</dbReference>
<comment type="subunit">
    <text evidence="7">The complex is composed of two ATP-binding proteins (PotA), two transmembrane proteins (PotB and PotC) and a solute-binding protein (PotD).</text>
</comment>
<evidence type="ECO:0000256" key="1">
    <source>
        <dbReference type="ARBA" id="ARBA00022448"/>
    </source>
</evidence>
<gene>
    <name evidence="7" type="primary">potA</name>
    <name evidence="9" type="ORF">GCM10010466_02390</name>
</gene>
<dbReference type="PANTHER" id="PTHR42781">
    <property type="entry name" value="SPERMIDINE/PUTRESCINE IMPORT ATP-BINDING PROTEIN POTA"/>
    <property type="match status" value="1"/>
</dbReference>
<evidence type="ECO:0000313" key="9">
    <source>
        <dbReference type="EMBL" id="GAA3114863.1"/>
    </source>
</evidence>
<evidence type="ECO:0000256" key="2">
    <source>
        <dbReference type="ARBA" id="ARBA00022475"/>
    </source>
</evidence>
<keyword evidence="1 7" id="KW-0813">Transport</keyword>
<dbReference type="GO" id="GO:0005524">
    <property type="term" value="F:ATP binding"/>
    <property type="evidence" value="ECO:0007669"/>
    <property type="project" value="UniProtKB-KW"/>
</dbReference>
<keyword evidence="4 7" id="KW-0067">ATP-binding</keyword>
<keyword evidence="10" id="KW-1185">Reference proteome</keyword>
<dbReference type="InterPro" id="IPR027417">
    <property type="entry name" value="P-loop_NTPase"/>
</dbReference>
<evidence type="ECO:0000256" key="5">
    <source>
        <dbReference type="ARBA" id="ARBA00022967"/>
    </source>
</evidence>
<dbReference type="InterPro" id="IPR005893">
    <property type="entry name" value="PotA-like"/>
</dbReference>
<comment type="function">
    <text evidence="7">Part of the ABC transporter complex PotABCD involved in spermidine/putrescine import. Responsible for energy coupling to the transport system.</text>
</comment>
<keyword evidence="5 7" id="KW-1278">Translocase</keyword>
<dbReference type="CDD" id="cd03300">
    <property type="entry name" value="ABC_PotA_N"/>
    <property type="match status" value="1"/>
</dbReference>
<evidence type="ECO:0000313" key="10">
    <source>
        <dbReference type="Proteomes" id="UP001500320"/>
    </source>
</evidence>
<dbReference type="InterPro" id="IPR017871">
    <property type="entry name" value="ABC_transporter-like_CS"/>
</dbReference>
<dbReference type="SMART" id="SM00382">
    <property type="entry name" value="AAA"/>
    <property type="match status" value="1"/>
</dbReference>
<dbReference type="InterPro" id="IPR017879">
    <property type="entry name" value="PotA_ATP-bd"/>
</dbReference>
<keyword evidence="3 7" id="KW-0547">Nucleotide-binding</keyword>
<dbReference type="Pfam" id="PF08402">
    <property type="entry name" value="TOBE_2"/>
    <property type="match status" value="1"/>
</dbReference>
<reference evidence="10" key="1">
    <citation type="journal article" date="2019" name="Int. J. Syst. Evol. Microbiol.">
        <title>The Global Catalogue of Microorganisms (GCM) 10K type strain sequencing project: providing services to taxonomists for standard genome sequencing and annotation.</title>
        <authorList>
            <consortium name="The Broad Institute Genomics Platform"/>
            <consortium name="The Broad Institute Genome Sequencing Center for Infectious Disease"/>
            <person name="Wu L."/>
            <person name="Ma J."/>
        </authorList>
    </citation>
    <scope>NUCLEOTIDE SEQUENCE [LARGE SCALE GENOMIC DNA]</scope>
    <source>
        <strain evidence="10">JCM 9373</strain>
    </source>
</reference>
<dbReference type="InterPro" id="IPR003439">
    <property type="entry name" value="ABC_transporter-like_ATP-bd"/>
</dbReference>
<evidence type="ECO:0000256" key="7">
    <source>
        <dbReference type="RuleBase" id="RU364083"/>
    </source>
</evidence>
<evidence type="ECO:0000256" key="4">
    <source>
        <dbReference type="ARBA" id="ARBA00022840"/>
    </source>
</evidence>
<evidence type="ECO:0000259" key="8">
    <source>
        <dbReference type="PROSITE" id="PS50893"/>
    </source>
</evidence>
<dbReference type="SUPFAM" id="SSF50331">
    <property type="entry name" value="MOP-like"/>
    <property type="match status" value="1"/>
</dbReference>
<proteinExistence type="inferred from homology"/>
<dbReference type="Pfam" id="PF00005">
    <property type="entry name" value="ABC_tran"/>
    <property type="match status" value="1"/>
</dbReference>
<keyword evidence="6 7" id="KW-0472">Membrane</keyword>
<evidence type="ECO:0000256" key="6">
    <source>
        <dbReference type="ARBA" id="ARBA00023136"/>
    </source>
</evidence>
<dbReference type="InterPro" id="IPR008995">
    <property type="entry name" value="Mo/tungstate-bd_C_term_dom"/>
</dbReference>
<dbReference type="InterPro" id="IPR003593">
    <property type="entry name" value="AAA+_ATPase"/>
</dbReference>
<comment type="catalytic activity">
    <reaction evidence="7">
        <text>ATP + H2O + polyamine-[polyamine-binding protein]Side 1 = ADP + phosphate + polyamineSide 2 + [polyamine-binding protein]Side 1.</text>
        <dbReference type="EC" id="7.6.2.11"/>
    </reaction>
</comment>
<dbReference type="EMBL" id="BAAAUT010000002">
    <property type="protein sequence ID" value="GAA3114863.1"/>
    <property type="molecule type" value="Genomic_DNA"/>
</dbReference>
<dbReference type="PROSITE" id="PS00211">
    <property type="entry name" value="ABC_TRANSPORTER_1"/>
    <property type="match status" value="1"/>
</dbReference>
<evidence type="ECO:0000256" key="3">
    <source>
        <dbReference type="ARBA" id="ARBA00022741"/>
    </source>
</evidence>
<dbReference type="InterPro" id="IPR050093">
    <property type="entry name" value="ABC_SmlMolc_Importer"/>
</dbReference>
<keyword evidence="2 7" id="KW-1003">Cell membrane</keyword>
<dbReference type="PROSITE" id="PS50893">
    <property type="entry name" value="ABC_TRANSPORTER_2"/>
    <property type="match status" value="1"/>
</dbReference>